<keyword evidence="2" id="KW-0808">Transferase</keyword>
<keyword evidence="3" id="KW-1185">Reference proteome</keyword>
<evidence type="ECO:0000313" key="2">
    <source>
        <dbReference type="EMBL" id="SCY34022.1"/>
    </source>
</evidence>
<dbReference type="EMBL" id="FMUR01000013">
    <property type="protein sequence ID" value="SCY34022.1"/>
    <property type="molecule type" value="Genomic_DNA"/>
</dbReference>
<reference evidence="3" key="1">
    <citation type="submission" date="2016-10" db="EMBL/GenBank/DDBJ databases">
        <authorList>
            <person name="Varghese N."/>
            <person name="Submissions S."/>
        </authorList>
    </citation>
    <scope>NUCLEOTIDE SEQUENCE [LARGE SCALE GENOMIC DNA]</scope>
    <source>
        <strain evidence="3">XBD2006</strain>
    </source>
</reference>
<proteinExistence type="predicted"/>
<dbReference type="Pfam" id="PF13527">
    <property type="entry name" value="Acetyltransf_9"/>
    <property type="match status" value="1"/>
</dbReference>
<dbReference type="RefSeq" id="WP_074462750.1">
    <property type="nucleotide sequence ID" value="NZ_FMUR01000013.1"/>
</dbReference>
<sequence>MIIEYAEKERTRKLYEEAFEDPKEFVDYYYSDKCLDNRMIVSFECGEVVSMLHLNPFSVNLCGTVVPSYYVVAVATKKNMRRRGQMTRVFDKTFELLEGEKIPFIFLLPVDESIYSWMGFEKICDFSKDRIPSYDEIRKKYDIYCVRDDDYIRRMNKEDELRKLDMGEVLPDNPVIMAKITNLDAFNAAAGMAFTDEKEALYWMKKKRIYICEEV</sequence>
<dbReference type="PANTHER" id="PTHR37817:SF1">
    <property type="entry name" value="N-ACETYLTRANSFERASE EIS"/>
    <property type="match status" value="1"/>
</dbReference>
<dbReference type="GO" id="GO:0034069">
    <property type="term" value="F:aminoglycoside N-acetyltransferase activity"/>
    <property type="evidence" value="ECO:0007669"/>
    <property type="project" value="TreeGrafter"/>
</dbReference>
<dbReference type="PROSITE" id="PS51186">
    <property type="entry name" value="GNAT"/>
    <property type="match status" value="1"/>
</dbReference>
<dbReference type="SUPFAM" id="SSF55729">
    <property type="entry name" value="Acyl-CoA N-acyltransferases (Nat)"/>
    <property type="match status" value="1"/>
</dbReference>
<evidence type="ECO:0000313" key="3">
    <source>
        <dbReference type="Proteomes" id="UP000183047"/>
    </source>
</evidence>
<name>A0A1G5F488_9FIRM</name>
<protein>
    <submittedName>
        <fullName evidence="2">Acetyltransferase (GNAT) domain-containing protein</fullName>
    </submittedName>
</protein>
<dbReference type="InterPro" id="IPR016181">
    <property type="entry name" value="Acyl_CoA_acyltransferase"/>
</dbReference>
<evidence type="ECO:0000259" key="1">
    <source>
        <dbReference type="PROSITE" id="PS51186"/>
    </source>
</evidence>
<dbReference type="InterPro" id="IPR000182">
    <property type="entry name" value="GNAT_dom"/>
</dbReference>
<dbReference type="Proteomes" id="UP000183047">
    <property type="component" value="Unassembled WGS sequence"/>
</dbReference>
<accession>A0A1G5F488</accession>
<dbReference type="PANTHER" id="PTHR37817">
    <property type="entry name" value="N-ACETYLTRANSFERASE EIS"/>
    <property type="match status" value="1"/>
</dbReference>
<dbReference type="OrthoDB" id="2063981at2"/>
<organism evidence="2 3">
    <name type="scientific">Butyrivibrio hungatei</name>
    <dbReference type="NCBI Taxonomy" id="185008"/>
    <lineage>
        <taxon>Bacteria</taxon>
        <taxon>Bacillati</taxon>
        <taxon>Bacillota</taxon>
        <taxon>Clostridia</taxon>
        <taxon>Lachnospirales</taxon>
        <taxon>Lachnospiraceae</taxon>
        <taxon>Butyrivibrio</taxon>
    </lineage>
</organism>
<dbReference type="AlphaFoldDB" id="A0A1G5F488"/>
<feature type="domain" description="N-acetyltransferase" evidence="1">
    <location>
        <begin position="1"/>
        <end position="144"/>
    </location>
</feature>
<dbReference type="InterPro" id="IPR051554">
    <property type="entry name" value="Acetyltransferase_Eis"/>
</dbReference>
<dbReference type="GO" id="GO:0030649">
    <property type="term" value="P:aminoglycoside antibiotic catabolic process"/>
    <property type="evidence" value="ECO:0007669"/>
    <property type="project" value="TreeGrafter"/>
</dbReference>
<gene>
    <name evidence="2" type="ORF">SAMN02910451_02243</name>
</gene>
<dbReference type="Gene3D" id="3.40.630.30">
    <property type="match status" value="1"/>
</dbReference>